<gene>
    <name evidence="4" type="ORF">PMKS-002390</name>
</gene>
<feature type="compositionally biased region" description="Low complexity" evidence="2">
    <location>
        <begin position="766"/>
        <end position="779"/>
    </location>
</feature>
<accession>A0A1Q2YHB2</accession>
<feature type="region of interest" description="Disordered" evidence="2">
    <location>
        <begin position="580"/>
        <end position="852"/>
    </location>
</feature>
<evidence type="ECO:0000256" key="2">
    <source>
        <dbReference type="SAM" id="MobiDB-lite"/>
    </source>
</evidence>
<feature type="region of interest" description="Disordered" evidence="2">
    <location>
        <begin position="385"/>
        <end position="561"/>
    </location>
</feature>
<feature type="domain" description="Meiotically up-regulated protein Msb1/Mug8" evidence="3">
    <location>
        <begin position="15"/>
        <end position="94"/>
    </location>
</feature>
<feature type="compositionally biased region" description="Polar residues" evidence="2">
    <location>
        <begin position="385"/>
        <end position="402"/>
    </location>
</feature>
<dbReference type="EMBL" id="BDGI01000090">
    <property type="protein sequence ID" value="GAV28912.1"/>
    <property type="molecule type" value="Genomic_DNA"/>
</dbReference>
<evidence type="ECO:0000313" key="5">
    <source>
        <dbReference type="Proteomes" id="UP000186136"/>
    </source>
</evidence>
<sequence length="891" mass="99104">MCDGDNSSSLKFKLVPGWSTDMTSRKLTSSKKSVQEFFTAVIGRASIDDYFIWTWLASLGVEETDLKKKTFGKTYIMEVELAEGFKKWVIIEEQDLERDDYDIELEIKQEKLKQLEQKIQLAEIEAKRVAQDTQREKKKLVLEKVDAGDLKSQQPSSLPPPPVPRKDYDADEIPPRSKSRKPPPAPNGTTPSSNWSGASAPTMMPPPRSDKRAASPHYVEVQEPEPQPVPAKRYATKVVNNEEIRISLPILDAEDTFLRFDALGISEADLQSPSKTQAHLYVPTGNPNEYAYGNAYGNVNGLANGHNNEDAIQNGMVDGNQNGFTNVDENGNLNYNNETHVNVAHAQRQMYSPGNGTPSPTKYYSPLQSPETSAAINYEMYMQSPTKGQFSNQPYPNQQHINGRSPPHSRSPHQQYSASPRSKSPQTSSPPPHFASPPRNMASQGSPMNYQNSPPQPQRSPIQQQNIQPTASPNLQPALQNLQSPTQKPAEQTTQQPPLLPIQHPMPVEQPTAPSNVGFGNESDSIPNLPPPPEIGDRTSSDRSSGERSESELTALSRSPVINDIDELEVELKDCMDDLENSSDTLTVQSRNFSNSSRLRKAPPLADPLKTSVFSGTSSAYPATTTGGKDHQKTYSENLRNAPLPAKPGATSDGPQQSQSLPKQPKGNSPNPNRVVSPPQKPHQQLPVRHFSPQPHHSQHYPPQQYSPQQYPPQGYLPHQYPPQYPYPPQGYPPQQFPPQGFPPPHQQYPPRQYSPQGYPPPPNQFSPRQHPPQQFSPRQYPPPQFPPNPAGKRMSKSPRNQMPPQYASPNPNMGRSFPPYPQGGFYPPMPPNQYGGPMAHPPHEEQKISSYSKNIIQHLPPSNRVDKLHGPQNLNKRNARDAFMTGNFGI</sequence>
<feature type="compositionally biased region" description="Low complexity" evidence="2">
    <location>
        <begin position="459"/>
        <end position="469"/>
    </location>
</feature>
<feature type="compositionally biased region" description="Polar residues" evidence="2">
    <location>
        <begin position="187"/>
        <end position="199"/>
    </location>
</feature>
<feature type="compositionally biased region" description="Polar residues" evidence="2">
    <location>
        <begin position="798"/>
        <end position="814"/>
    </location>
</feature>
<feature type="compositionally biased region" description="Polar residues" evidence="2">
    <location>
        <begin position="612"/>
        <end position="627"/>
    </location>
</feature>
<feature type="compositionally biased region" description="Pro residues" evidence="2">
    <location>
        <begin position="720"/>
        <end position="748"/>
    </location>
</feature>
<keyword evidence="5" id="KW-1185">Reference proteome</keyword>
<feature type="compositionally biased region" description="Low complexity" evidence="2">
    <location>
        <begin position="655"/>
        <end position="678"/>
    </location>
</feature>
<evidence type="ECO:0000256" key="1">
    <source>
        <dbReference type="SAM" id="Coils"/>
    </source>
</evidence>
<reference evidence="4 5" key="1">
    <citation type="submission" date="2016-08" db="EMBL/GenBank/DDBJ databases">
        <title>Whole genome shotgun sequence of Pichia membranifaciens KS47-1.</title>
        <authorList>
            <person name="Konishi M."/>
            <person name="Ishida M."/>
            <person name="Arakawa T."/>
            <person name="Kato Y."/>
            <person name="Horiuchi J."/>
        </authorList>
    </citation>
    <scope>NUCLEOTIDE SEQUENCE [LARGE SCALE GENOMIC DNA]</scope>
    <source>
        <strain evidence="4 5">KS47-1</strain>
    </source>
</reference>
<feature type="compositionally biased region" description="Polar residues" evidence="2">
    <location>
        <begin position="582"/>
        <end position="597"/>
    </location>
</feature>
<comment type="caution">
    <text evidence="4">The sequence shown here is derived from an EMBL/GenBank/DDBJ whole genome shotgun (WGS) entry which is preliminary data.</text>
</comment>
<keyword evidence="1" id="KW-0175">Coiled coil</keyword>
<feature type="compositionally biased region" description="Pro residues" evidence="2">
    <location>
        <begin position="780"/>
        <end position="790"/>
    </location>
</feature>
<evidence type="ECO:0000313" key="4">
    <source>
        <dbReference type="EMBL" id="GAV28912.1"/>
    </source>
</evidence>
<dbReference type="OrthoDB" id="3362494at2759"/>
<feature type="compositionally biased region" description="Polar residues" evidence="2">
    <location>
        <begin position="412"/>
        <end position="427"/>
    </location>
</feature>
<evidence type="ECO:0000259" key="3">
    <source>
        <dbReference type="Pfam" id="PF08101"/>
    </source>
</evidence>
<feature type="compositionally biased region" description="Basic and acidic residues" evidence="2">
    <location>
        <begin position="535"/>
        <end position="551"/>
    </location>
</feature>
<dbReference type="Pfam" id="PF08101">
    <property type="entry name" value="Msb1-Mug8_dom"/>
    <property type="match status" value="1"/>
</dbReference>
<organism evidence="4 5">
    <name type="scientific">Pichia membranifaciens</name>
    <dbReference type="NCBI Taxonomy" id="4926"/>
    <lineage>
        <taxon>Eukaryota</taxon>
        <taxon>Fungi</taxon>
        <taxon>Dikarya</taxon>
        <taxon>Ascomycota</taxon>
        <taxon>Saccharomycotina</taxon>
        <taxon>Pichiomycetes</taxon>
        <taxon>Pichiales</taxon>
        <taxon>Pichiaceae</taxon>
        <taxon>Pichia</taxon>
    </lineage>
</organism>
<feature type="coiled-coil region" evidence="1">
    <location>
        <begin position="91"/>
        <end position="132"/>
    </location>
</feature>
<dbReference type="AlphaFoldDB" id="A0A1Q2YHB2"/>
<feature type="region of interest" description="Disordered" evidence="2">
    <location>
        <begin position="144"/>
        <end position="229"/>
    </location>
</feature>
<dbReference type="Proteomes" id="UP000186136">
    <property type="component" value="Unassembled WGS sequence"/>
</dbReference>
<feature type="compositionally biased region" description="Low complexity" evidence="2">
    <location>
        <begin position="691"/>
        <end position="719"/>
    </location>
</feature>
<proteinExistence type="predicted"/>
<feature type="compositionally biased region" description="Polar residues" evidence="2">
    <location>
        <begin position="470"/>
        <end position="491"/>
    </location>
</feature>
<dbReference type="InterPro" id="IPR012965">
    <property type="entry name" value="Msb1/Mug8_dom"/>
</dbReference>
<name>A0A1Q2YHB2_9ASCO</name>
<protein>
    <recommendedName>
        <fullName evidence="3">Meiotically up-regulated protein Msb1/Mug8 domain-containing protein</fullName>
    </recommendedName>
</protein>
<feature type="compositionally biased region" description="Polar residues" evidence="2">
    <location>
        <begin position="441"/>
        <end position="450"/>
    </location>
</feature>